<dbReference type="STRING" id="3818.A0A444ZFS7"/>
<dbReference type="AlphaFoldDB" id="A0A444ZFS7"/>
<evidence type="ECO:0000313" key="10">
    <source>
        <dbReference type="Proteomes" id="UP000289738"/>
    </source>
</evidence>
<gene>
    <name evidence="9" type="ORF">Ahy_B04g070204</name>
</gene>
<dbReference type="Pfam" id="PF06325">
    <property type="entry name" value="PrmA"/>
    <property type="match status" value="1"/>
</dbReference>
<dbReference type="GO" id="GO:0016279">
    <property type="term" value="F:protein-lysine N-methyltransferase activity"/>
    <property type="evidence" value="ECO:0007669"/>
    <property type="project" value="TreeGrafter"/>
</dbReference>
<evidence type="ECO:0000256" key="1">
    <source>
        <dbReference type="ARBA" id="ARBA00009741"/>
    </source>
</evidence>
<dbReference type="Proteomes" id="UP000289738">
    <property type="component" value="Chromosome B04"/>
</dbReference>
<keyword evidence="2" id="KW-0963">Cytoplasm</keyword>
<evidence type="ECO:0000256" key="7">
    <source>
        <dbReference type="ARBA" id="ARBA00041867"/>
    </source>
</evidence>
<reference evidence="9 10" key="1">
    <citation type="submission" date="2019-01" db="EMBL/GenBank/DDBJ databases">
        <title>Sequencing of cultivated peanut Arachis hypogaea provides insights into genome evolution and oil improvement.</title>
        <authorList>
            <person name="Chen X."/>
        </authorList>
    </citation>
    <scope>NUCLEOTIDE SEQUENCE [LARGE SCALE GENOMIC DNA]</scope>
    <source>
        <strain evidence="10">cv. Fuhuasheng</strain>
        <tissue evidence="9">Leaves</tissue>
    </source>
</reference>
<keyword evidence="3" id="KW-0489">Methyltransferase</keyword>
<dbReference type="PIRSF" id="PIRSF000401">
    <property type="entry name" value="RPL11_MTase"/>
    <property type="match status" value="1"/>
</dbReference>
<dbReference type="SUPFAM" id="SSF53335">
    <property type="entry name" value="S-adenosyl-L-methionine-dependent methyltransferases"/>
    <property type="match status" value="1"/>
</dbReference>
<protein>
    <recommendedName>
        <fullName evidence="8">ETFB lysine methyltransferase</fullName>
    </recommendedName>
    <alternativeName>
        <fullName evidence="7">Protein N-lysine methyltransferase METTL20</fullName>
    </alternativeName>
</protein>
<comment type="caution">
    <text evidence="9">The sequence shown here is derived from an EMBL/GenBank/DDBJ whole genome shotgun (WGS) entry which is preliminary data.</text>
</comment>
<evidence type="ECO:0000256" key="8">
    <source>
        <dbReference type="ARBA" id="ARBA00042266"/>
    </source>
</evidence>
<dbReference type="GO" id="GO:0032259">
    <property type="term" value="P:methylation"/>
    <property type="evidence" value="ECO:0007669"/>
    <property type="project" value="UniProtKB-KW"/>
</dbReference>
<dbReference type="InterPro" id="IPR029063">
    <property type="entry name" value="SAM-dependent_MTases_sf"/>
</dbReference>
<evidence type="ECO:0000256" key="2">
    <source>
        <dbReference type="ARBA" id="ARBA00022490"/>
    </source>
</evidence>
<comment type="similarity">
    <text evidence="6">Belongs to the methyltransferase superfamily. ETFBKMT family.</text>
</comment>
<keyword evidence="4" id="KW-0808">Transferase</keyword>
<accession>A0A444ZFS7</accession>
<dbReference type="PANTHER" id="PTHR43648:SF1">
    <property type="entry name" value="ELECTRON TRANSFER FLAVOPROTEIN BETA SUBUNIT LYSINE METHYLTRANSFERASE"/>
    <property type="match status" value="1"/>
</dbReference>
<keyword evidence="5" id="KW-0949">S-adenosyl-L-methionine</keyword>
<dbReference type="Gene3D" id="3.40.50.150">
    <property type="entry name" value="Vaccinia Virus protein VP39"/>
    <property type="match status" value="1"/>
</dbReference>
<evidence type="ECO:0000256" key="3">
    <source>
        <dbReference type="ARBA" id="ARBA00022603"/>
    </source>
</evidence>
<evidence type="ECO:0000313" key="9">
    <source>
        <dbReference type="EMBL" id="RYR12941.1"/>
    </source>
</evidence>
<proteinExistence type="inferred from homology"/>
<dbReference type="CDD" id="cd02440">
    <property type="entry name" value="AdoMet_MTases"/>
    <property type="match status" value="1"/>
</dbReference>
<dbReference type="InterPro" id="IPR050078">
    <property type="entry name" value="Ribosomal_L11_MeTrfase_PrmA"/>
</dbReference>
<keyword evidence="10" id="KW-1185">Reference proteome</keyword>
<evidence type="ECO:0000256" key="6">
    <source>
        <dbReference type="ARBA" id="ARBA00037932"/>
    </source>
</evidence>
<evidence type="ECO:0000256" key="5">
    <source>
        <dbReference type="ARBA" id="ARBA00022691"/>
    </source>
</evidence>
<dbReference type="PANTHER" id="PTHR43648">
    <property type="entry name" value="ELECTRON TRANSFER FLAVOPROTEIN BETA SUBUNIT LYSINE METHYLTRANSFERASE"/>
    <property type="match status" value="1"/>
</dbReference>
<dbReference type="EMBL" id="SDMP01000014">
    <property type="protein sequence ID" value="RYR12941.1"/>
    <property type="molecule type" value="Genomic_DNA"/>
</dbReference>
<name>A0A444ZFS7_ARAHY</name>
<dbReference type="InterPro" id="IPR004498">
    <property type="entry name" value="Ribosomal_PrmA_MeTrfase"/>
</dbReference>
<comment type="similarity">
    <text evidence="1">Belongs to the methyltransferase superfamily. PrmA family.</text>
</comment>
<evidence type="ECO:0000256" key="4">
    <source>
        <dbReference type="ARBA" id="ARBA00022679"/>
    </source>
</evidence>
<organism evidence="9 10">
    <name type="scientific">Arachis hypogaea</name>
    <name type="common">Peanut</name>
    <dbReference type="NCBI Taxonomy" id="3818"/>
    <lineage>
        <taxon>Eukaryota</taxon>
        <taxon>Viridiplantae</taxon>
        <taxon>Streptophyta</taxon>
        <taxon>Embryophyta</taxon>
        <taxon>Tracheophyta</taxon>
        <taxon>Spermatophyta</taxon>
        <taxon>Magnoliopsida</taxon>
        <taxon>eudicotyledons</taxon>
        <taxon>Gunneridae</taxon>
        <taxon>Pentapetalae</taxon>
        <taxon>rosids</taxon>
        <taxon>fabids</taxon>
        <taxon>Fabales</taxon>
        <taxon>Fabaceae</taxon>
        <taxon>Papilionoideae</taxon>
        <taxon>50 kb inversion clade</taxon>
        <taxon>dalbergioids sensu lato</taxon>
        <taxon>Dalbergieae</taxon>
        <taxon>Pterocarpus clade</taxon>
        <taxon>Arachis</taxon>
    </lineage>
</organism>
<dbReference type="GO" id="GO:0005739">
    <property type="term" value="C:mitochondrion"/>
    <property type="evidence" value="ECO:0007669"/>
    <property type="project" value="TreeGrafter"/>
</dbReference>
<sequence>MSISHAADSIGLKERPRYEVKIIEEDDWMKGAQESFHPVEVTEGLWVVPKWITPPDIQAMNIILNPGLAFGIGDHPTTKLCLLLLHDRIKGGEYILDYGTGTGILAIAALKFGAAFAVGVDIDSQAIASASKNATLNNIRPDKLQLHLIASQTSSSCRDDWPSRVVEGENAFEIDKVTHKDKYDVVIANIFLNPMLNLADQIIFSAKPGAIIGLSGILSEQGPKLLQKYSLFLEGIEVSKMDDWVCVSGRKRKNIELMIY</sequence>